<comment type="caution">
    <text evidence="8">The sequence shown here is derived from an EMBL/GenBank/DDBJ whole genome shotgun (WGS) entry which is preliminary data.</text>
</comment>
<sequence length="521" mass="57718">MKSPYWSRFFHKVTNGTRTGLGVLVVGMLLHYVKGLKKLVMFATFTPVMTICVCDSTVGKAVRNFITVGFLSLFNTAAAIIVYRFLRPPIPHGAAVGCIGLFSFVISYPTSLWLLSRKIGLAQVAILYVTAQVDPDMDTIMVPLKLLLSTMLGSAVGVVTLILPWPRLSVWEVLRIGKSTARSTSELMKAAVSAFSAPDEGSFSATVLHAKMLRKAALESLEELTEKQPEIWWELKASCLKRNRFTNMIHGLSALNQHLTGMEMALHSGCVLQCPEVMRKLLEQPLKRVGDHSAKLLDIATKSLAACSLFCFAGSATLNAEQRKTLLDEGKLALIVFDNTLLEARKLAYYSTSDEPLESEGTPDGPATPEGSTLKKSSVDIVAPVHQRFMARLTANFFMFSLRLYFEQALHLVDTDFKIYASMHQIARRRVRSWMPRRLSRIRFSRLPKTPIFEEPAERLKPSIDVARILGEPEEAVLPNTSVKDSPEVASVSTGSVPQLPPECSQCKSKLLARAAPDRYE</sequence>
<evidence type="ECO:0000256" key="4">
    <source>
        <dbReference type="ARBA" id="ARBA00022989"/>
    </source>
</evidence>
<evidence type="ECO:0000256" key="3">
    <source>
        <dbReference type="ARBA" id="ARBA00022692"/>
    </source>
</evidence>
<dbReference type="EMBL" id="JBHFFA010000001">
    <property type="protein sequence ID" value="KAL2650532.1"/>
    <property type="molecule type" value="Genomic_DNA"/>
</dbReference>
<evidence type="ECO:0000256" key="1">
    <source>
        <dbReference type="ARBA" id="ARBA00004651"/>
    </source>
</evidence>
<evidence type="ECO:0000313" key="8">
    <source>
        <dbReference type="EMBL" id="KAL2650532.1"/>
    </source>
</evidence>
<dbReference type="GO" id="GO:0005886">
    <property type="term" value="C:plasma membrane"/>
    <property type="evidence" value="ECO:0007669"/>
    <property type="project" value="UniProtKB-SubCell"/>
</dbReference>
<feature type="region of interest" description="Disordered" evidence="6">
    <location>
        <begin position="477"/>
        <end position="501"/>
    </location>
</feature>
<dbReference type="Proteomes" id="UP001605036">
    <property type="component" value="Unassembled WGS sequence"/>
</dbReference>
<evidence type="ECO:0000256" key="2">
    <source>
        <dbReference type="ARBA" id="ARBA00022475"/>
    </source>
</evidence>
<evidence type="ECO:0000313" key="9">
    <source>
        <dbReference type="Proteomes" id="UP001605036"/>
    </source>
</evidence>
<protein>
    <submittedName>
        <fullName evidence="8">Uncharacterized protein</fullName>
    </submittedName>
</protein>
<gene>
    <name evidence="8" type="ORF">R1flu_018660</name>
</gene>
<feature type="transmembrane region" description="Helical" evidence="7">
    <location>
        <begin position="65"/>
        <end position="86"/>
    </location>
</feature>
<feature type="transmembrane region" description="Helical" evidence="7">
    <location>
        <begin position="92"/>
        <end position="115"/>
    </location>
</feature>
<keyword evidence="5 7" id="KW-0472">Membrane</keyword>
<keyword evidence="3 7" id="KW-0812">Transmembrane</keyword>
<keyword evidence="2" id="KW-1003">Cell membrane</keyword>
<keyword evidence="9" id="KW-1185">Reference proteome</keyword>
<reference evidence="8 9" key="1">
    <citation type="submission" date="2024-09" db="EMBL/GenBank/DDBJ databases">
        <title>Chromosome-scale assembly of Riccia fluitans.</title>
        <authorList>
            <person name="Paukszto L."/>
            <person name="Sawicki J."/>
            <person name="Karawczyk K."/>
            <person name="Piernik-Szablinska J."/>
            <person name="Szczecinska M."/>
            <person name="Mazdziarz M."/>
        </authorList>
    </citation>
    <scope>NUCLEOTIDE SEQUENCE [LARGE SCALE GENOMIC DNA]</scope>
    <source>
        <strain evidence="8">Rf_01</strain>
        <tissue evidence="8">Aerial parts of the thallus</tissue>
    </source>
</reference>
<proteinExistence type="predicted"/>
<comment type="subcellular location">
    <subcellularLocation>
        <location evidence="1">Cell membrane</location>
        <topology evidence="1">Multi-pass membrane protein</topology>
    </subcellularLocation>
</comment>
<name>A0ABD1ZGP7_9MARC</name>
<feature type="region of interest" description="Disordered" evidence="6">
    <location>
        <begin position="354"/>
        <end position="374"/>
    </location>
</feature>
<dbReference type="PANTHER" id="PTHR30509:SF9">
    <property type="entry name" value="MULTIDRUG RESISTANCE PROTEIN MDTO"/>
    <property type="match status" value="1"/>
</dbReference>
<feature type="transmembrane region" description="Helical" evidence="7">
    <location>
        <begin position="146"/>
        <end position="165"/>
    </location>
</feature>
<accession>A0ABD1ZGP7</accession>
<keyword evidence="4 7" id="KW-1133">Transmembrane helix</keyword>
<organism evidence="8 9">
    <name type="scientific">Riccia fluitans</name>
    <dbReference type="NCBI Taxonomy" id="41844"/>
    <lineage>
        <taxon>Eukaryota</taxon>
        <taxon>Viridiplantae</taxon>
        <taxon>Streptophyta</taxon>
        <taxon>Embryophyta</taxon>
        <taxon>Marchantiophyta</taxon>
        <taxon>Marchantiopsida</taxon>
        <taxon>Marchantiidae</taxon>
        <taxon>Marchantiales</taxon>
        <taxon>Ricciaceae</taxon>
        <taxon>Riccia</taxon>
    </lineage>
</organism>
<evidence type="ECO:0000256" key="6">
    <source>
        <dbReference type="SAM" id="MobiDB-lite"/>
    </source>
</evidence>
<evidence type="ECO:0000256" key="5">
    <source>
        <dbReference type="ARBA" id="ARBA00023136"/>
    </source>
</evidence>
<dbReference type="AlphaFoldDB" id="A0ABD1ZGP7"/>
<feature type="transmembrane region" description="Helical" evidence="7">
    <location>
        <begin position="12"/>
        <end position="33"/>
    </location>
</feature>
<dbReference type="PANTHER" id="PTHR30509">
    <property type="entry name" value="P-HYDROXYBENZOIC ACID EFFLUX PUMP SUBUNIT-RELATED"/>
    <property type="match status" value="1"/>
</dbReference>
<evidence type="ECO:0000256" key="7">
    <source>
        <dbReference type="SAM" id="Phobius"/>
    </source>
</evidence>